<sequence>MLATSFRNFSAVSRFAAALLAAAPLSAQTPAPTTPAASEIGTPPYADLADLVLASPVIADATIRSATRIKGAEAAGVAPGRQRHYVEADVAALVRAPGGLPQRVGYLLDVAVDARGRAPRLKKNRVLLFARPVAGAADQVQLVAPDAQLPWTPGTDAVVRRIAQEAGAGAPPAITGVGNAFHVPGALPGEGETQVFLQTADRRPVSLSVLRRPGEEKRWAVALSEIVDDAAGPPQRDTLLWYRLACGMPRALPPAATDQLSPEDAARAREDYQFVLQRLGPCVRQRTNS</sequence>
<protein>
    <submittedName>
        <fullName evidence="2">Uncharacterized protein</fullName>
    </submittedName>
</protein>
<proteinExistence type="predicted"/>
<evidence type="ECO:0000313" key="3">
    <source>
        <dbReference type="Proteomes" id="UP000218151"/>
    </source>
</evidence>
<feature type="chain" id="PRO_5012719906" evidence="1">
    <location>
        <begin position="28"/>
        <end position="289"/>
    </location>
</feature>
<keyword evidence="1" id="KW-0732">Signal</keyword>
<comment type="caution">
    <text evidence="2">The sequence shown here is derived from an EMBL/GenBank/DDBJ whole genome shotgun (WGS) entry which is preliminary data.</text>
</comment>
<dbReference type="Proteomes" id="UP000218151">
    <property type="component" value="Unassembled WGS sequence"/>
</dbReference>
<gene>
    <name evidence="2" type="ORF">CKY28_15605</name>
</gene>
<dbReference type="EMBL" id="NSLI01000005">
    <property type="protein sequence ID" value="PAX06577.1"/>
    <property type="molecule type" value="Genomic_DNA"/>
</dbReference>
<keyword evidence="3" id="KW-1185">Reference proteome</keyword>
<reference evidence="3" key="1">
    <citation type="submission" date="2017-09" db="EMBL/GenBank/DDBJ databases">
        <authorList>
            <person name="Feng G."/>
            <person name="Zhu H."/>
        </authorList>
    </citation>
    <scope>NUCLEOTIDE SEQUENCE [LARGE SCALE GENOMIC DNA]</scope>
    <source>
        <strain evidence="3">1PNM-20</strain>
    </source>
</reference>
<evidence type="ECO:0000256" key="1">
    <source>
        <dbReference type="SAM" id="SignalP"/>
    </source>
</evidence>
<dbReference type="RefSeq" id="WP_095999322.1">
    <property type="nucleotide sequence ID" value="NZ_NSLI01000005.1"/>
</dbReference>
<dbReference type="AlphaFoldDB" id="A0A2A2SBE6"/>
<feature type="signal peptide" evidence="1">
    <location>
        <begin position="1"/>
        <end position="27"/>
    </location>
</feature>
<organism evidence="2 3">
    <name type="scientific">Sphingomonas lenta</name>
    <dbReference type="NCBI Taxonomy" id="1141887"/>
    <lineage>
        <taxon>Bacteria</taxon>
        <taxon>Pseudomonadati</taxon>
        <taxon>Pseudomonadota</taxon>
        <taxon>Alphaproteobacteria</taxon>
        <taxon>Sphingomonadales</taxon>
        <taxon>Sphingomonadaceae</taxon>
        <taxon>Sphingomonas</taxon>
    </lineage>
</organism>
<dbReference type="OrthoDB" id="7406594at2"/>
<name>A0A2A2SBE6_9SPHN</name>
<evidence type="ECO:0000313" key="2">
    <source>
        <dbReference type="EMBL" id="PAX06577.1"/>
    </source>
</evidence>
<accession>A0A2A2SBE6</accession>